<keyword evidence="2" id="KW-1185">Reference proteome</keyword>
<gene>
    <name evidence="1" type="ORF">CCV52592_1301</name>
</gene>
<organism evidence="1 2">
    <name type="scientific">Campylobacter curvus (strain 525.92)</name>
    <dbReference type="NCBI Taxonomy" id="360105"/>
    <lineage>
        <taxon>Bacteria</taxon>
        <taxon>Pseudomonadati</taxon>
        <taxon>Campylobacterota</taxon>
        <taxon>Epsilonproteobacteria</taxon>
        <taxon>Campylobacterales</taxon>
        <taxon>Campylobacteraceae</taxon>
        <taxon>Campylobacter</taxon>
    </lineage>
</organism>
<reference evidence="1" key="1">
    <citation type="submission" date="2016-07" db="EMBL/GenBank/DDBJ databases">
        <title>Comparative genomics of the Campylobacter concisus group.</title>
        <authorList>
            <person name="Miller W.G."/>
            <person name="Yee E."/>
            <person name="Chapman M.H."/>
            <person name="Huynh S."/>
            <person name="Bono J.L."/>
            <person name="On S.L.W."/>
            <person name="StLeger J."/>
            <person name="Foster G."/>
            <person name="Parker C.T."/>
        </authorList>
    </citation>
    <scope>NUCLEOTIDE SEQUENCE</scope>
    <source>
        <strain evidence="1">525.92</strain>
    </source>
</reference>
<sequence length="135" mass="15281">MNLAMDVTNKGDFNTFEMGLLSELISAVPNHRQSELAKMLFCDTDGLNRLRNGVITMPMVTHYVKKTLKREAKDRATIVYEDFRNGADIKLFSDKEMKEYDTLGIGDGFRQKIAERIYHNLASGVLECLDGATNK</sequence>
<dbReference type="HOGENOM" id="CLU_1881891_0_0_7"/>
<dbReference type="STRING" id="360105.CCV52592_1301"/>
<dbReference type="EMBL" id="CP000767">
    <property type="protein sequence ID" value="EAU00175.1"/>
    <property type="molecule type" value="Genomic_DNA"/>
</dbReference>
<dbReference type="KEGG" id="ccv:CCV52592_1301"/>
<accession>A7GY79</accession>
<proteinExistence type="predicted"/>
<dbReference type="RefSeq" id="WP_011992232.1">
    <property type="nucleotide sequence ID" value="NC_009715.2"/>
</dbReference>
<evidence type="ECO:0000313" key="2">
    <source>
        <dbReference type="Proteomes" id="UP000006380"/>
    </source>
</evidence>
<name>A7GY79_CAMC5</name>
<protein>
    <submittedName>
        <fullName evidence="1">Uncharacterized protein</fullName>
    </submittedName>
</protein>
<dbReference type="Proteomes" id="UP000006380">
    <property type="component" value="Chromosome"/>
</dbReference>
<evidence type="ECO:0000313" key="1">
    <source>
        <dbReference type="EMBL" id="EAU00175.1"/>
    </source>
</evidence>
<dbReference type="AlphaFoldDB" id="A7GY79"/>